<dbReference type="SUPFAM" id="SSF53474">
    <property type="entry name" value="alpha/beta-Hydrolases"/>
    <property type="match status" value="1"/>
</dbReference>
<accession>A0A916U4K1</accession>
<evidence type="ECO:0008006" key="3">
    <source>
        <dbReference type="Google" id="ProtNLM"/>
    </source>
</evidence>
<protein>
    <recommendedName>
        <fullName evidence="3">Alpha/beta hydrolase family</fullName>
    </recommendedName>
</protein>
<dbReference type="PANTHER" id="PTHR37946">
    <property type="entry name" value="SLL1969 PROTEIN"/>
    <property type="match status" value="1"/>
</dbReference>
<evidence type="ECO:0000313" key="2">
    <source>
        <dbReference type="Proteomes" id="UP000637423"/>
    </source>
</evidence>
<name>A0A916U4K1_9BURK</name>
<dbReference type="InterPro" id="IPR029058">
    <property type="entry name" value="AB_hydrolase_fold"/>
</dbReference>
<reference evidence="1" key="1">
    <citation type="journal article" date="2014" name="Int. J. Syst. Evol. Microbiol.">
        <title>Complete genome sequence of Corynebacterium casei LMG S-19264T (=DSM 44701T), isolated from a smear-ripened cheese.</title>
        <authorList>
            <consortium name="US DOE Joint Genome Institute (JGI-PGF)"/>
            <person name="Walter F."/>
            <person name="Albersmeier A."/>
            <person name="Kalinowski J."/>
            <person name="Ruckert C."/>
        </authorList>
    </citation>
    <scope>NUCLEOTIDE SEQUENCE</scope>
    <source>
        <strain evidence="1">CGMCC 1.10998</strain>
    </source>
</reference>
<reference evidence="1" key="2">
    <citation type="submission" date="2020-09" db="EMBL/GenBank/DDBJ databases">
        <authorList>
            <person name="Sun Q."/>
            <person name="Zhou Y."/>
        </authorList>
    </citation>
    <scope>NUCLEOTIDE SEQUENCE</scope>
    <source>
        <strain evidence="1">CGMCC 1.10998</strain>
    </source>
</reference>
<sequence length="214" mass="23668">MRILYVHGMGRSPVSGFAMRSRLRQNGHVFDSFHYSVALESFDGICQRLSDRLQEIAAEGDYMVLGHSLGGVLLRAVIAKLPAGTRLPRRLFLVGSPTSPARLAVWLRNFFLYRWLTGDCGQLLGSEERMRAVPAASVPTTAMIGNKGLHGRFSPFGDEGNDCIVAFSEVRADWADEIVHVPIVHAWQPSSWYIADLLLERVNALDSVRASLSS</sequence>
<dbReference type="EMBL" id="BMED01000001">
    <property type="protein sequence ID" value="GGC58600.1"/>
    <property type="molecule type" value="Genomic_DNA"/>
</dbReference>
<dbReference type="Gene3D" id="3.40.50.1820">
    <property type="entry name" value="alpha/beta hydrolase"/>
    <property type="match status" value="1"/>
</dbReference>
<gene>
    <name evidence="1" type="ORF">GCM10011396_01860</name>
</gene>
<dbReference type="AlphaFoldDB" id="A0A916U4K1"/>
<evidence type="ECO:0000313" key="1">
    <source>
        <dbReference type="EMBL" id="GGC58600.1"/>
    </source>
</evidence>
<organism evidence="1 2">
    <name type="scientific">Undibacterium terreum</name>
    <dbReference type="NCBI Taxonomy" id="1224302"/>
    <lineage>
        <taxon>Bacteria</taxon>
        <taxon>Pseudomonadati</taxon>
        <taxon>Pseudomonadota</taxon>
        <taxon>Betaproteobacteria</taxon>
        <taxon>Burkholderiales</taxon>
        <taxon>Oxalobacteraceae</taxon>
        <taxon>Undibacterium</taxon>
    </lineage>
</organism>
<dbReference type="PANTHER" id="PTHR37946:SF1">
    <property type="entry name" value="SLL1969 PROTEIN"/>
    <property type="match status" value="1"/>
</dbReference>
<comment type="caution">
    <text evidence="1">The sequence shown here is derived from an EMBL/GenBank/DDBJ whole genome shotgun (WGS) entry which is preliminary data.</text>
</comment>
<dbReference type="RefSeq" id="WP_229750842.1">
    <property type="nucleotide sequence ID" value="NZ_BMED01000001.1"/>
</dbReference>
<proteinExistence type="predicted"/>
<dbReference type="Proteomes" id="UP000637423">
    <property type="component" value="Unassembled WGS sequence"/>
</dbReference>
<keyword evidence="2" id="KW-1185">Reference proteome</keyword>